<organism evidence="1 2">
    <name type="scientific">Trametes sanguinea</name>
    <dbReference type="NCBI Taxonomy" id="158606"/>
    <lineage>
        <taxon>Eukaryota</taxon>
        <taxon>Fungi</taxon>
        <taxon>Dikarya</taxon>
        <taxon>Basidiomycota</taxon>
        <taxon>Agaricomycotina</taxon>
        <taxon>Agaricomycetes</taxon>
        <taxon>Polyporales</taxon>
        <taxon>Polyporaceae</taxon>
        <taxon>Trametes</taxon>
    </lineage>
</organism>
<reference evidence="1" key="1">
    <citation type="submission" date="2022-08" db="EMBL/GenBank/DDBJ databases">
        <title>Genome Sequence of Pycnoporus sanguineus.</title>
        <authorList>
            <person name="Buettner E."/>
        </authorList>
    </citation>
    <scope>NUCLEOTIDE SEQUENCE</scope>
    <source>
        <strain evidence="1">CG-C14</strain>
    </source>
</reference>
<evidence type="ECO:0000313" key="2">
    <source>
        <dbReference type="Proteomes" id="UP001144978"/>
    </source>
</evidence>
<comment type="caution">
    <text evidence="1">The sequence shown here is derived from an EMBL/GenBank/DDBJ whole genome shotgun (WGS) entry which is preliminary data.</text>
</comment>
<dbReference type="EMBL" id="JANSHE010003258">
    <property type="protein sequence ID" value="KAJ2986857.1"/>
    <property type="molecule type" value="Genomic_DNA"/>
</dbReference>
<keyword evidence="2" id="KW-1185">Reference proteome</keyword>
<sequence>MKLVRGAMDLIFGFLPMELKAWLDSAMARDSVQVVGMLSSLERFQSDAEERGNAFFLSLLEKQHMRLKALFERRVSDHIKSIEETKLTSKKRKGVAPFIKYFPTYISRVESQLIGSDTLDIRQSVDAAYDRIVQAMFDALKQMAKMDGEGEDKGQLNYHVIIIENMHYFVAEISQIEIGSVAAFLKRAESIYEENLNAYVKIVLRRPFAKIIEFFEGVERLLKTTAPSEIASNSSYSRSALKKVVKEYTAKDVRKHIDALFKRVEKHFTEASEKATTEEASASTGIAPGTVMVGVWKACEEELLRITELFNKRLSQCYKDTGVTLEYSAADVEAAFRRHRVNA</sequence>
<accession>A0ACC1P5Z4</accession>
<evidence type="ECO:0000313" key="1">
    <source>
        <dbReference type="EMBL" id="KAJ2986857.1"/>
    </source>
</evidence>
<proteinExistence type="predicted"/>
<protein>
    <submittedName>
        <fullName evidence="1">Uncharacterized protein</fullName>
    </submittedName>
</protein>
<gene>
    <name evidence="1" type="ORF">NUW54_g9599</name>
</gene>
<name>A0ACC1P5Z4_9APHY</name>
<dbReference type="Proteomes" id="UP001144978">
    <property type="component" value="Unassembled WGS sequence"/>
</dbReference>